<dbReference type="InterPro" id="IPR029052">
    <property type="entry name" value="Metallo-depent_PP-like"/>
</dbReference>
<dbReference type="PANTHER" id="PTHR45778:SF3">
    <property type="entry name" value="PURPLE ACID PHOSPHATASE"/>
    <property type="match status" value="1"/>
</dbReference>
<dbReference type="GO" id="GO:0046872">
    <property type="term" value="F:metal ion binding"/>
    <property type="evidence" value="ECO:0007669"/>
    <property type="project" value="InterPro"/>
</dbReference>
<dbReference type="AlphaFoldDB" id="A0A9Q0TM08"/>
<comment type="subunit">
    <text evidence="4">Homodimer.</text>
</comment>
<keyword evidence="14" id="KW-1185">Reference proteome</keyword>
<evidence type="ECO:0000256" key="7">
    <source>
        <dbReference type="ARBA" id="ARBA00022833"/>
    </source>
</evidence>
<keyword evidence="9" id="KW-0378">Hydrolase</keyword>
<dbReference type="InterPro" id="IPR015914">
    <property type="entry name" value="PAPs_N"/>
</dbReference>
<comment type="catalytic activity">
    <reaction evidence="9">
        <text>a phosphate monoester + H2O = an alcohol + phosphate</text>
        <dbReference type="Rhea" id="RHEA:15017"/>
        <dbReference type="ChEBI" id="CHEBI:15377"/>
        <dbReference type="ChEBI" id="CHEBI:30879"/>
        <dbReference type="ChEBI" id="CHEBI:43474"/>
        <dbReference type="ChEBI" id="CHEBI:67140"/>
        <dbReference type="EC" id="3.1.3.2"/>
    </reaction>
</comment>
<feature type="domain" description="Purple acid phosphatase N-terminal" evidence="12">
    <location>
        <begin position="9"/>
        <end position="111"/>
    </location>
</feature>
<dbReference type="GO" id="GO:0005576">
    <property type="term" value="C:extracellular region"/>
    <property type="evidence" value="ECO:0007669"/>
    <property type="project" value="UniProtKB-SubCell"/>
</dbReference>
<evidence type="ECO:0000259" key="11">
    <source>
        <dbReference type="Pfam" id="PF14368"/>
    </source>
</evidence>
<dbReference type="GO" id="GO:0003993">
    <property type="term" value="F:acid phosphatase activity"/>
    <property type="evidence" value="ECO:0007669"/>
    <property type="project" value="UniProtKB-EC"/>
</dbReference>
<keyword evidence="6" id="KW-0732">Signal</keyword>
<evidence type="ECO:0000256" key="2">
    <source>
        <dbReference type="ARBA" id="ARBA00004613"/>
    </source>
</evidence>
<dbReference type="InterPro" id="IPR036312">
    <property type="entry name" value="Bifun_inhib/LTP/seed_sf"/>
</dbReference>
<evidence type="ECO:0000256" key="6">
    <source>
        <dbReference type="ARBA" id="ARBA00022729"/>
    </source>
</evidence>
<comment type="subcellular location">
    <subcellularLocation>
        <location evidence="2">Secreted</location>
    </subcellularLocation>
</comment>
<comment type="similarity">
    <text evidence="3 9">Belongs to the metallophosphoesterase superfamily. Purple acid phosphatase family.</text>
</comment>
<evidence type="ECO:0000259" key="10">
    <source>
        <dbReference type="Pfam" id="PF00149"/>
    </source>
</evidence>
<dbReference type="Pfam" id="PF14368">
    <property type="entry name" value="LTP_2"/>
    <property type="match status" value="1"/>
</dbReference>
<dbReference type="InterPro" id="IPR008963">
    <property type="entry name" value="Purple_acid_Pase-like_N"/>
</dbReference>
<dbReference type="InterPro" id="IPR004843">
    <property type="entry name" value="Calcineurin-like_PHP"/>
</dbReference>
<evidence type="ECO:0000256" key="1">
    <source>
        <dbReference type="ARBA" id="ARBA00001962"/>
    </source>
</evidence>
<dbReference type="CDD" id="cd00839">
    <property type="entry name" value="MPP_PAPs"/>
    <property type="match status" value="1"/>
</dbReference>
<organism evidence="13 14">
    <name type="scientific">Salix viminalis</name>
    <name type="common">Common osier</name>
    <name type="synonym">Basket willow</name>
    <dbReference type="NCBI Taxonomy" id="40686"/>
    <lineage>
        <taxon>Eukaryota</taxon>
        <taxon>Viridiplantae</taxon>
        <taxon>Streptophyta</taxon>
        <taxon>Embryophyta</taxon>
        <taxon>Tracheophyta</taxon>
        <taxon>Spermatophyta</taxon>
        <taxon>Magnoliopsida</taxon>
        <taxon>eudicotyledons</taxon>
        <taxon>Gunneridae</taxon>
        <taxon>Pentapetalae</taxon>
        <taxon>rosids</taxon>
        <taxon>fabids</taxon>
        <taxon>Malpighiales</taxon>
        <taxon>Salicaceae</taxon>
        <taxon>Saliceae</taxon>
        <taxon>Salix</taxon>
    </lineage>
</organism>
<dbReference type="CDD" id="cd04660">
    <property type="entry name" value="nsLTP_like"/>
    <property type="match status" value="1"/>
</dbReference>
<dbReference type="OrthoDB" id="45007at2759"/>
<evidence type="ECO:0000313" key="14">
    <source>
        <dbReference type="Proteomes" id="UP001151529"/>
    </source>
</evidence>
<feature type="domain" description="Calcineurin-like phosphoesterase" evidence="10">
    <location>
        <begin position="256"/>
        <end position="332"/>
    </location>
</feature>
<evidence type="ECO:0000256" key="5">
    <source>
        <dbReference type="ARBA" id="ARBA00022525"/>
    </source>
</evidence>
<dbReference type="Gene3D" id="1.10.110.10">
    <property type="entry name" value="Plant lipid-transfer and hydrophobic proteins"/>
    <property type="match status" value="1"/>
</dbReference>
<feature type="domain" description="Bifunctional inhibitor/plant lipid transfer protein/seed storage helical" evidence="11">
    <location>
        <begin position="429"/>
        <end position="507"/>
    </location>
</feature>
<evidence type="ECO:0000256" key="9">
    <source>
        <dbReference type="RuleBase" id="RU361203"/>
    </source>
</evidence>
<keyword evidence="5" id="KW-0964">Secreted</keyword>
<dbReference type="InterPro" id="IPR041792">
    <property type="entry name" value="MPP_PAP"/>
</dbReference>
<dbReference type="InterPro" id="IPR044741">
    <property type="entry name" value="NsLTP-like"/>
</dbReference>
<dbReference type="Proteomes" id="UP001151529">
    <property type="component" value="Chromosome 1"/>
</dbReference>
<dbReference type="PANTHER" id="PTHR45778">
    <property type="entry name" value="PURPLE ACID PHOSPHATASE-RELATED"/>
    <property type="match status" value="1"/>
</dbReference>
<reference evidence="13" key="1">
    <citation type="submission" date="2022-11" db="EMBL/GenBank/DDBJ databases">
        <authorList>
            <person name="Hyden B.L."/>
            <person name="Feng K."/>
            <person name="Yates T."/>
            <person name="Jawdy S."/>
            <person name="Smart L.B."/>
            <person name="Muchero W."/>
        </authorList>
    </citation>
    <scope>NUCLEOTIDE SEQUENCE</scope>
    <source>
        <tissue evidence="13">Shoot tip</tissue>
    </source>
</reference>
<sequence>MKFSNPNQPLHGHVSSTDSAATSMRLTWVSGSKNPQEVRYGDGRTLTSTTTTFSRDDMCTSILPSPAKDFGWHDPGFIHSAVMTGLRPSTAYSYRYGSDSVGWSDKIQFRTPPAGGSEELKFLAFGDMGKAPLDPSAEHYIQPGSLSVIKAMTEEVESGNSSGLSGVLHDRNRKPREVSTLSPEFSFSGIGLVFTGINQSINVSRDYINSGSVYGTPDSGGECGVAYETYFPMPTSAKDKPWYSIEQGPVHFTVISTEHDWDENSEQYKWMERDFSSVDRSKTPWLVFAGHRPMYSSTDGLFSTDGKFTKAVEPLLVQYKVDMVLCGHVHNYERTCSVYESNCLAMPSKDGNGIDTYDHNNFSAPPRRWSLVRISEFGYLRGHATMEDINLEFVNSNTRQRVSSFFEISSQYPGPLIGALIPGNKIVALGQECDGDFQGLITQCTKFVQRQGSQTDPSPECCNVIKTLDVPCVCQHVTDDIQAVIDMAKVAHVAQYCGIPLAHGTTCGSKLLLFSFHLHN</sequence>
<evidence type="ECO:0000313" key="13">
    <source>
        <dbReference type="EMBL" id="KAJ6713993.1"/>
    </source>
</evidence>
<dbReference type="SUPFAM" id="SSF56300">
    <property type="entry name" value="Metallo-dependent phosphatases"/>
    <property type="match status" value="1"/>
</dbReference>
<dbReference type="InterPro" id="IPR016140">
    <property type="entry name" value="Bifunc_inhib/LTP/seed_store"/>
</dbReference>
<accession>A0A9Q0TM08</accession>
<keyword evidence="8" id="KW-0325">Glycoprotein</keyword>
<proteinExistence type="inferred from homology"/>
<evidence type="ECO:0000259" key="12">
    <source>
        <dbReference type="Pfam" id="PF16656"/>
    </source>
</evidence>
<reference evidence="13" key="2">
    <citation type="journal article" date="2023" name="Int. J. Mol. Sci.">
        <title>De Novo Assembly and Annotation of 11 Diverse Shrub Willow (Salix) Genomes Reveals Novel Gene Organization in Sex-Linked Regions.</title>
        <authorList>
            <person name="Hyden B."/>
            <person name="Feng K."/>
            <person name="Yates T.B."/>
            <person name="Jawdy S."/>
            <person name="Cereghino C."/>
            <person name="Smart L.B."/>
            <person name="Muchero W."/>
        </authorList>
    </citation>
    <scope>NUCLEOTIDE SEQUENCE [LARGE SCALE GENOMIC DNA]</scope>
    <source>
        <tissue evidence="13">Shoot tip</tissue>
    </source>
</reference>
<dbReference type="EC" id="3.1.3.2" evidence="9"/>
<evidence type="ECO:0000256" key="3">
    <source>
        <dbReference type="ARBA" id="ARBA00008723"/>
    </source>
</evidence>
<dbReference type="Gene3D" id="3.60.21.10">
    <property type="match status" value="1"/>
</dbReference>
<dbReference type="SUPFAM" id="SSF49363">
    <property type="entry name" value="Purple acid phosphatase, N-terminal domain"/>
    <property type="match status" value="1"/>
</dbReference>
<dbReference type="EMBL" id="JAPFFL010000007">
    <property type="protein sequence ID" value="KAJ6713993.1"/>
    <property type="molecule type" value="Genomic_DNA"/>
</dbReference>
<evidence type="ECO:0000256" key="4">
    <source>
        <dbReference type="ARBA" id="ARBA00011738"/>
    </source>
</evidence>
<dbReference type="SUPFAM" id="SSF47699">
    <property type="entry name" value="Bifunctional inhibitor/lipid-transfer protein/seed storage 2S albumin"/>
    <property type="match status" value="1"/>
</dbReference>
<keyword evidence="7" id="KW-0862">Zinc</keyword>
<comment type="caution">
    <text evidence="13">The sequence shown here is derived from an EMBL/GenBank/DDBJ whole genome shotgun (WGS) entry which is preliminary data.</text>
</comment>
<dbReference type="Pfam" id="PF16656">
    <property type="entry name" value="Pur_ac_phosph_N"/>
    <property type="match status" value="1"/>
</dbReference>
<dbReference type="Pfam" id="PF00149">
    <property type="entry name" value="Metallophos"/>
    <property type="match status" value="1"/>
</dbReference>
<dbReference type="Gene3D" id="2.60.40.380">
    <property type="entry name" value="Purple acid phosphatase-like, N-terminal"/>
    <property type="match status" value="1"/>
</dbReference>
<comment type="cofactor">
    <cofactor evidence="1">
        <name>Fe cation</name>
        <dbReference type="ChEBI" id="CHEBI:24875"/>
    </cofactor>
</comment>
<gene>
    <name evidence="13" type="ORF">OIU85_025600</name>
</gene>
<name>A0A9Q0TM08_SALVM</name>
<protein>
    <recommendedName>
        <fullName evidence="9">Purple acid phosphatase</fullName>
        <ecNumber evidence="9">3.1.3.2</ecNumber>
    </recommendedName>
</protein>
<evidence type="ECO:0000256" key="8">
    <source>
        <dbReference type="ARBA" id="ARBA00023180"/>
    </source>
</evidence>